<reference evidence="3 4" key="1">
    <citation type="submission" date="2024-01" db="EMBL/GenBank/DDBJ databases">
        <title>Comparative genomics of Cryptococcus and Kwoniella reveals pathogenesis evolution and contrasting modes of karyotype evolution via chromosome fusion or intercentromeric recombination.</title>
        <authorList>
            <person name="Coelho M.A."/>
            <person name="David-Palma M."/>
            <person name="Shea T."/>
            <person name="Bowers K."/>
            <person name="McGinley-Smith S."/>
            <person name="Mohammad A.W."/>
            <person name="Gnirke A."/>
            <person name="Yurkov A.M."/>
            <person name="Nowrousian M."/>
            <person name="Sun S."/>
            <person name="Cuomo C.A."/>
            <person name="Heitman J."/>
        </authorList>
    </citation>
    <scope>NUCLEOTIDE SEQUENCE [LARGE SCALE GENOMIC DNA]</scope>
    <source>
        <strain evidence="3">CBS 11374</strain>
    </source>
</reference>
<dbReference type="EMBL" id="CP141888">
    <property type="protein sequence ID" value="WRT68886.1"/>
    <property type="molecule type" value="Genomic_DNA"/>
</dbReference>
<feature type="signal peptide" evidence="2">
    <location>
        <begin position="1"/>
        <end position="16"/>
    </location>
</feature>
<evidence type="ECO:0000256" key="2">
    <source>
        <dbReference type="SAM" id="SignalP"/>
    </source>
</evidence>
<feature type="chain" id="PRO_5046370461" evidence="2">
    <location>
        <begin position="17"/>
        <end position="286"/>
    </location>
</feature>
<evidence type="ECO:0000313" key="3">
    <source>
        <dbReference type="EMBL" id="WRT68886.1"/>
    </source>
</evidence>
<accession>A0ABZ1D7E8</accession>
<gene>
    <name evidence="3" type="ORF">IL334_005868</name>
</gene>
<dbReference type="GeneID" id="87957998"/>
<keyword evidence="2" id="KW-0732">Signal</keyword>
<name>A0ABZ1D7E8_9TREE</name>
<feature type="region of interest" description="Disordered" evidence="1">
    <location>
        <begin position="167"/>
        <end position="195"/>
    </location>
</feature>
<evidence type="ECO:0000313" key="4">
    <source>
        <dbReference type="Proteomes" id="UP001329825"/>
    </source>
</evidence>
<sequence length="286" mass="30096">MLFSIFLFLLIPTTFALSVLPTPTPKPTIASAFPASTTIGIPKPTSPPLVERCEGGDCTFGGTGTTLQASVVTSTILSTTSVPCYITTYITNSETRTETIYSTEIITSTITKEGTVFIIQYSPTPVLMSTPITSVMEITNTWWSYWLTSSGSGYQVTSKGQDSTIYGGGSNTVTKGGNDNGNDWKPTSSDKGWNGGSNVGTGTGTAWTHVNANNAVISSSVPVAGVTVGSNDGWGSSAGTGTQVNGGLVNWNDACRRTSSVGWEMKATFYTTITIVIVWEVTHFLA</sequence>
<protein>
    <submittedName>
        <fullName evidence="3">Uncharacterized protein</fullName>
    </submittedName>
</protein>
<evidence type="ECO:0000256" key="1">
    <source>
        <dbReference type="SAM" id="MobiDB-lite"/>
    </source>
</evidence>
<feature type="compositionally biased region" description="Polar residues" evidence="1">
    <location>
        <begin position="171"/>
        <end position="191"/>
    </location>
</feature>
<dbReference type="RefSeq" id="XP_062793625.1">
    <property type="nucleotide sequence ID" value="XM_062937574.1"/>
</dbReference>
<proteinExistence type="predicted"/>
<keyword evidence="4" id="KW-1185">Reference proteome</keyword>
<dbReference type="Proteomes" id="UP001329825">
    <property type="component" value="Chromosome 8"/>
</dbReference>
<organism evidence="3 4">
    <name type="scientific">Kwoniella shivajii</name>
    <dbReference type="NCBI Taxonomy" id="564305"/>
    <lineage>
        <taxon>Eukaryota</taxon>
        <taxon>Fungi</taxon>
        <taxon>Dikarya</taxon>
        <taxon>Basidiomycota</taxon>
        <taxon>Agaricomycotina</taxon>
        <taxon>Tremellomycetes</taxon>
        <taxon>Tremellales</taxon>
        <taxon>Cryptococcaceae</taxon>
        <taxon>Kwoniella</taxon>
    </lineage>
</organism>